<evidence type="ECO:0000313" key="1">
    <source>
        <dbReference type="EMBL" id="KEH34225.1"/>
    </source>
</evidence>
<protein>
    <submittedName>
        <fullName evidence="1 2">Uncharacterized protein</fullName>
    </submittedName>
</protein>
<dbReference type="EnsemblPlants" id="KEH34225">
    <property type="protein sequence ID" value="KEH34225"/>
    <property type="gene ID" value="MTR_3g463300"/>
</dbReference>
<accession>G7ZYI8</accession>
<reference evidence="2" key="3">
    <citation type="submission" date="2015-04" db="UniProtKB">
        <authorList>
            <consortium name="EnsemblPlants"/>
        </authorList>
    </citation>
    <scope>IDENTIFICATION</scope>
    <source>
        <strain evidence="2">cv. Jemalong A17</strain>
    </source>
</reference>
<dbReference type="PaxDb" id="3880-AES84276"/>
<keyword evidence="3" id="KW-1185">Reference proteome</keyword>
<dbReference type="HOGENOM" id="CLU_2797755_0_0_1"/>
<name>G7ZYI8_MEDTR</name>
<dbReference type="EMBL" id="CM001219">
    <property type="protein sequence ID" value="KEH34225.1"/>
    <property type="molecule type" value="Genomic_DNA"/>
</dbReference>
<evidence type="ECO:0000313" key="2">
    <source>
        <dbReference type="EnsemblPlants" id="KEH34225"/>
    </source>
</evidence>
<evidence type="ECO:0000313" key="3">
    <source>
        <dbReference type="Proteomes" id="UP000002051"/>
    </source>
</evidence>
<proteinExistence type="predicted"/>
<gene>
    <name evidence="1" type="ordered locus">MTR_3g463300</name>
</gene>
<dbReference type="Proteomes" id="UP000002051">
    <property type="component" value="Chromosome 3"/>
</dbReference>
<organism evidence="1 3">
    <name type="scientific">Medicago truncatula</name>
    <name type="common">Barrel medic</name>
    <name type="synonym">Medicago tribuloides</name>
    <dbReference type="NCBI Taxonomy" id="3880"/>
    <lineage>
        <taxon>Eukaryota</taxon>
        <taxon>Viridiplantae</taxon>
        <taxon>Streptophyta</taxon>
        <taxon>Embryophyta</taxon>
        <taxon>Tracheophyta</taxon>
        <taxon>Spermatophyta</taxon>
        <taxon>Magnoliopsida</taxon>
        <taxon>eudicotyledons</taxon>
        <taxon>Gunneridae</taxon>
        <taxon>Pentapetalae</taxon>
        <taxon>rosids</taxon>
        <taxon>fabids</taxon>
        <taxon>Fabales</taxon>
        <taxon>Fabaceae</taxon>
        <taxon>Papilionoideae</taxon>
        <taxon>50 kb inversion clade</taxon>
        <taxon>NPAAA clade</taxon>
        <taxon>Hologalegina</taxon>
        <taxon>IRL clade</taxon>
        <taxon>Trifolieae</taxon>
        <taxon>Medicago</taxon>
    </lineage>
</organism>
<sequence>MNWIGSTSEGNNKKLVLEIHVPRTQERLWLEIYITPEAAAKGSEVSQNIKSTNGNSFISTSFNIQPQK</sequence>
<dbReference type="AlphaFoldDB" id="G7ZYI8"/>
<reference evidence="1 3" key="2">
    <citation type="journal article" date="2014" name="BMC Genomics">
        <title>An improved genome release (version Mt4.0) for the model legume Medicago truncatula.</title>
        <authorList>
            <person name="Tang H."/>
            <person name="Krishnakumar V."/>
            <person name="Bidwell S."/>
            <person name="Rosen B."/>
            <person name="Chan A."/>
            <person name="Zhou S."/>
            <person name="Gentzbittel L."/>
            <person name="Childs K.L."/>
            <person name="Yandell M."/>
            <person name="Gundlach H."/>
            <person name="Mayer K.F."/>
            <person name="Schwartz D.C."/>
            <person name="Town C.D."/>
        </authorList>
    </citation>
    <scope>GENOME REANNOTATION</scope>
    <source>
        <strain evidence="1">A17</strain>
        <strain evidence="2 3">cv. Jemalong A17</strain>
    </source>
</reference>
<reference evidence="1 3" key="1">
    <citation type="journal article" date="2011" name="Nature">
        <title>The Medicago genome provides insight into the evolution of rhizobial symbioses.</title>
        <authorList>
            <person name="Young N.D."/>
            <person name="Debelle F."/>
            <person name="Oldroyd G.E."/>
            <person name="Geurts R."/>
            <person name="Cannon S.B."/>
            <person name="Udvardi M.K."/>
            <person name="Benedito V.A."/>
            <person name="Mayer K.F."/>
            <person name="Gouzy J."/>
            <person name="Schoof H."/>
            <person name="Van de Peer Y."/>
            <person name="Proost S."/>
            <person name="Cook D.R."/>
            <person name="Meyers B.C."/>
            <person name="Spannagl M."/>
            <person name="Cheung F."/>
            <person name="De Mita S."/>
            <person name="Krishnakumar V."/>
            <person name="Gundlach H."/>
            <person name="Zhou S."/>
            <person name="Mudge J."/>
            <person name="Bharti A.K."/>
            <person name="Murray J.D."/>
            <person name="Naoumkina M.A."/>
            <person name="Rosen B."/>
            <person name="Silverstein K.A."/>
            <person name="Tang H."/>
            <person name="Rombauts S."/>
            <person name="Zhao P.X."/>
            <person name="Zhou P."/>
            <person name="Barbe V."/>
            <person name="Bardou P."/>
            <person name="Bechner M."/>
            <person name="Bellec A."/>
            <person name="Berger A."/>
            <person name="Berges H."/>
            <person name="Bidwell S."/>
            <person name="Bisseling T."/>
            <person name="Choisne N."/>
            <person name="Couloux A."/>
            <person name="Denny R."/>
            <person name="Deshpande S."/>
            <person name="Dai X."/>
            <person name="Doyle J.J."/>
            <person name="Dudez A.M."/>
            <person name="Farmer A.D."/>
            <person name="Fouteau S."/>
            <person name="Franken C."/>
            <person name="Gibelin C."/>
            <person name="Gish J."/>
            <person name="Goldstein S."/>
            <person name="Gonzalez A.J."/>
            <person name="Green P.J."/>
            <person name="Hallab A."/>
            <person name="Hartog M."/>
            <person name="Hua A."/>
            <person name="Humphray S.J."/>
            <person name="Jeong D.H."/>
            <person name="Jing Y."/>
            <person name="Jocker A."/>
            <person name="Kenton S.M."/>
            <person name="Kim D.J."/>
            <person name="Klee K."/>
            <person name="Lai H."/>
            <person name="Lang C."/>
            <person name="Lin S."/>
            <person name="Macmil S.L."/>
            <person name="Magdelenat G."/>
            <person name="Matthews L."/>
            <person name="McCorrison J."/>
            <person name="Monaghan E.L."/>
            <person name="Mun J.H."/>
            <person name="Najar F.Z."/>
            <person name="Nicholson C."/>
            <person name="Noirot C."/>
            <person name="O'Bleness M."/>
            <person name="Paule C.R."/>
            <person name="Poulain J."/>
            <person name="Prion F."/>
            <person name="Qin B."/>
            <person name="Qu C."/>
            <person name="Retzel E.F."/>
            <person name="Riddle C."/>
            <person name="Sallet E."/>
            <person name="Samain S."/>
            <person name="Samson N."/>
            <person name="Sanders I."/>
            <person name="Saurat O."/>
            <person name="Scarpelli C."/>
            <person name="Schiex T."/>
            <person name="Segurens B."/>
            <person name="Severin A.J."/>
            <person name="Sherrier D.J."/>
            <person name="Shi R."/>
            <person name="Sims S."/>
            <person name="Singer S.R."/>
            <person name="Sinharoy S."/>
            <person name="Sterck L."/>
            <person name="Viollet A."/>
            <person name="Wang B.B."/>
            <person name="Wang K."/>
            <person name="Wang M."/>
            <person name="Wang X."/>
            <person name="Warfsmann J."/>
            <person name="Weissenbach J."/>
            <person name="White D.D."/>
            <person name="White J.D."/>
            <person name="Wiley G.B."/>
            <person name="Wincker P."/>
            <person name="Xing Y."/>
            <person name="Yang L."/>
            <person name="Yao Z."/>
            <person name="Ying F."/>
            <person name="Zhai J."/>
            <person name="Zhou L."/>
            <person name="Zuber A."/>
            <person name="Denarie J."/>
            <person name="Dixon R.A."/>
            <person name="May G.D."/>
            <person name="Schwartz D.C."/>
            <person name="Rogers J."/>
            <person name="Quetier F."/>
            <person name="Town C.D."/>
            <person name="Roe B.A."/>
        </authorList>
    </citation>
    <scope>NUCLEOTIDE SEQUENCE [LARGE SCALE GENOMIC DNA]</scope>
    <source>
        <strain evidence="1">A17</strain>
        <strain evidence="2 3">cv. Jemalong A17</strain>
    </source>
</reference>